<evidence type="ECO:0000256" key="5">
    <source>
        <dbReference type="ARBA" id="ARBA00022723"/>
    </source>
</evidence>
<comment type="pathway">
    <text evidence="2">Secondary metabolite biosynthesis.</text>
</comment>
<evidence type="ECO:0000256" key="7">
    <source>
        <dbReference type="ARBA" id="ARBA00023004"/>
    </source>
</evidence>
<evidence type="ECO:0000256" key="11">
    <source>
        <dbReference type="SAM" id="SignalP"/>
    </source>
</evidence>
<evidence type="ECO:0000256" key="1">
    <source>
        <dbReference type="ARBA" id="ARBA00001971"/>
    </source>
</evidence>
<comment type="cofactor">
    <cofactor evidence="1 9">
        <name>heme</name>
        <dbReference type="ChEBI" id="CHEBI:30413"/>
    </cofactor>
</comment>
<dbReference type="InterPro" id="IPR050364">
    <property type="entry name" value="Cytochrome_P450_fung"/>
</dbReference>
<sequence>MSNTAALLLALSISLALYGFQWSRSRSKLQLPPGPRKLPLLGNVFDIPSNHPWKTYMAWSKQYDSDILHLSVAGASVVVLNSLKATDSLLEKRSSIYSDRPRLPMVNELMGWNFNIGMPGQGQRLRAHRRLFRQGFTPKTSMKYRPKQIAATHRLLQRFQLHNPDTCIDHLRQWASEVIMSVAYGIDVLPVGDPYVELAREAVHTLAAANIPGKYLVDSIPNLKYVPAWLPGAGFKRKANGWSKLARAMRDVPFEETKRQMEAGTAPFSCAAESLNALKESEDNYYTEDTIKAATGTMYIGGSDTTVSAVGGFLLGMLSNPEAQRKAQAEVDLVTKGQYLPDFDDEASMPYVAAVVKEVLRWKPVTPIAIPHFVRVEDEYKGYRIPAGSLVIGNAWAILHDEVTYPDPYAFNPDRFLLNGKLNPAVQDPEVTWGFGRRLCPGRHMATASIWIAVASILATFDISKAVDENGKEVEPSYEYHSGFISLPLPFKCVLTPRSEKAKALIQATANETL</sequence>
<keyword evidence="5 9" id="KW-0479">Metal-binding</keyword>
<dbReference type="PROSITE" id="PS00086">
    <property type="entry name" value="CYTOCHROME_P450"/>
    <property type="match status" value="1"/>
</dbReference>
<feature type="signal peptide" evidence="11">
    <location>
        <begin position="1"/>
        <end position="19"/>
    </location>
</feature>
<dbReference type="AlphaFoldDB" id="A0AAD7HLK8"/>
<accession>A0AAD7HLK8</accession>
<proteinExistence type="inferred from homology"/>
<gene>
    <name evidence="12" type="ORF">DFH07DRAFT_932071</name>
</gene>
<evidence type="ECO:0000256" key="9">
    <source>
        <dbReference type="PIRSR" id="PIRSR602401-1"/>
    </source>
</evidence>
<keyword evidence="7 9" id="KW-0408">Iron</keyword>
<evidence type="ECO:0000313" key="12">
    <source>
        <dbReference type="EMBL" id="KAJ7723505.1"/>
    </source>
</evidence>
<keyword evidence="4 9" id="KW-0349">Heme</keyword>
<dbReference type="Proteomes" id="UP001215280">
    <property type="component" value="Unassembled WGS sequence"/>
</dbReference>
<dbReference type="PANTHER" id="PTHR46300:SF7">
    <property type="entry name" value="P450, PUTATIVE (EUROFUNG)-RELATED"/>
    <property type="match status" value="1"/>
</dbReference>
<evidence type="ECO:0000256" key="10">
    <source>
        <dbReference type="RuleBase" id="RU000461"/>
    </source>
</evidence>
<feature type="binding site" description="axial binding residue" evidence="9">
    <location>
        <position position="440"/>
    </location>
    <ligand>
        <name>heme</name>
        <dbReference type="ChEBI" id="CHEBI:30413"/>
    </ligand>
    <ligandPart>
        <name>Fe</name>
        <dbReference type="ChEBI" id="CHEBI:18248"/>
    </ligandPart>
</feature>
<keyword evidence="13" id="KW-1185">Reference proteome</keyword>
<dbReference type="InterPro" id="IPR001128">
    <property type="entry name" value="Cyt_P450"/>
</dbReference>
<evidence type="ECO:0000256" key="6">
    <source>
        <dbReference type="ARBA" id="ARBA00023002"/>
    </source>
</evidence>
<dbReference type="GO" id="GO:0004497">
    <property type="term" value="F:monooxygenase activity"/>
    <property type="evidence" value="ECO:0007669"/>
    <property type="project" value="UniProtKB-KW"/>
</dbReference>
<organism evidence="12 13">
    <name type="scientific">Mycena maculata</name>
    <dbReference type="NCBI Taxonomy" id="230809"/>
    <lineage>
        <taxon>Eukaryota</taxon>
        <taxon>Fungi</taxon>
        <taxon>Dikarya</taxon>
        <taxon>Basidiomycota</taxon>
        <taxon>Agaricomycotina</taxon>
        <taxon>Agaricomycetes</taxon>
        <taxon>Agaricomycetidae</taxon>
        <taxon>Agaricales</taxon>
        <taxon>Marasmiineae</taxon>
        <taxon>Mycenaceae</taxon>
        <taxon>Mycena</taxon>
    </lineage>
</organism>
<keyword evidence="11" id="KW-0732">Signal</keyword>
<reference evidence="12" key="1">
    <citation type="submission" date="2023-03" db="EMBL/GenBank/DDBJ databases">
        <title>Massive genome expansion in bonnet fungi (Mycena s.s.) driven by repeated elements and novel gene families across ecological guilds.</title>
        <authorList>
            <consortium name="Lawrence Berkeley National Laboratory"/>
            <person name="Harder C.B."/>
            <person name="Miyauchi S."/>
            <person name="Viragh M."/>
            <person name="Kuo A."/>
            <person name="Thoen E."/>
            <person name="Andreopoulos B."/>
            <person name="Lu D."/>
            <person name="Skrede I."/>
            <person name="Drula E."/>
            <person name="Henrissat B."/>
            <person name="Morin E."/>
            <person name="Kohler A."/>
            <person name="Barry K."/>
            <person name="LaButti K."/>
            <person name="Morin E."/>
            <person name="Salamov A."/>
            <person name="Lipzen A."/>
            <person name="Mereny Z."/>
            <person name="Hegedus B."/>
            <person name="Baldrian P."/>
            <person name="Stursova M."/>
            <person name="Weitz H."/>
            <person name="Taylor A."/>
            <person name="Grigoriev I.V."/>
            <person name="Nagy L.G."/>
            <person name="Martin F."/>
            <person name="Kauserud H."/>
        </authorList>
    </citation>
    <scope>NUCLEOTIDE SEQUENCE</scope>
    <source>
        <strain evidence="12">CBHHK188m</strain>
    </source>
</reference>
<evidence type="ECO:0000313" key="13">
    <source>
        <dbReference type="Proteomes" id="UP001215280"/>
    </source>
</evidence>
<dbReference type="Pfam" id="PF00067">
    <property type="entry name" value="p450"/>
    <property type="match status" value="1"/>
</dbReference>
<evidence type="ECO:0000256" key="4">
    <source>
        <dbReference type="ARBA" id="ARBA00022617"/>
    </source>
</evidence>
<evidence type="ECO:0000256" key="2">
    <source>
        <dbReference type="ARBA" id="ARBA00005179"/>
    </source>
</evidence>
<dbReference type="PRINTS" id="PR00385">
    <property type="entry name" value="P450"/>
</dbReference>
<name>A0AAD7HLK8_9AGAR</name>
<dbReference type="GO" id="GO:0020037">
    <property type="term" value="F:heme binding"/>
    <property type="evidence" value="ECO:0007669"/>
    <property type="project" value="InterPro"/>
</dbReference>
<dbReference type="InterPro" id="IPR036396">
    <property type="entry name" value="Cyt_P450_sf"/>
</dbReference>
<dbReference type="SUPFAM" id="SSF48264">
    <property type="entry name" value="Cytochrome P450"/>
    <property type="match status" value="1"/>
</dbReference>
<dbReference type="InterPro" id="IPR002401">
    <property type="entry name" value="Cyt_P450_E_grp-I"/>
</dbReference>
<dbReference type="PANTHER" id="PTHR46300">
    <property type="entry name" value="P450, PUTATIVE (EUROFUNG)-RELATED-RELATED"/>
    <property type="match status" value="1"/>
</dbReference>
<comment type="similarity">
    <text evidence="3 10">Belongs to the cytochrome P450 family.</text>
</comment>
<comment type="caution">
    <text evidence="12">The sequence shown here is derived from an EMBL/GenBank/DDBJ whole genome shotgun (WGS) entry which is preliminary data.</text>
</comment>
<evidence type="ECO:0000256" key="3">
    <source>
        <dbReference type="ARBA" id="ARBA00010617"/>
    </source>
</evidence>
<keyword evidence="6 10" id="KW-0560">Oxidoreductase</keyword>
<dbReference type="GO" id="GO:0016705">
    <property type="term" value="F:oxidoreductase activity, acting on paired donors, with incorporation or reduction of molecular oxygen"/>
    <property type="evidence" value="ECO:0007669"/>
    <property type="project" value="InterPro"/>
</dbReference>
<dbReference type="EMBL" id="JARJLG010000246">
    <property type="protein sequence ID" value="KAJ7723505.1"/>
    <property type="molecule type" value="Genomic_DNA"/>
</dbReference>
<dbReference type="CDD" id="cd11065">
    <property type="entry name" value="CYP64-like"/>
    <property type="match status" value="1"/>
</dbReference>
<keyword evidence="8 10" id="KW-0503">Monooxygenase</keyword>
<dbReference type="GO" id="GO:0005506">
    <property type="term" value="F:iron ion binding"/>
    <property type="evidence" value="ECO:0007669"/>
    <property type="project" value="InterPro"/>
</dbReference>
<protein>
    <submittedName>
        <fullName evidence="12">Cytochrome P450</fullName>
    </submittedName>
</protein>
<evidence type="ECO:0000256" key="8">
    <source>
        <dbReference type="ARBA" id="ARBA00023033"/>
    </source>
</evidence>
<dbReference type="InterPro" id="IPR017972">
    <property type="entry name" value="Cyt_P450_CS"/>
</dbReference>
<dbReference type="PRINTS" id="PR00463">
    <property type="entry name" value="EP450I"/>
</dbReference>
<feature type="chain" id="PRO_5042199203" evidence="11">
    <location>
        <begin position="20"/>
        <end position="514"/>
    </location>
</feature>
<dbReference type="Gene3D" id="1.10.630.10">
    <property type="entry name" value="Cytochrome P450"/>
    <property type="match status" value="1"/>
</dbReference>